<dbReference type="Proteomes" id="UP000789570">
    <property type="component" value="Unassembled WGS sequence"/>
</dbReference>
<sequence>MSDSESISSDNDIFDFEDNFIEDIPRDSDCDDDNSYSSNKNINILPLKLEAQVFNTTIFTIDIQTISHCESVNAIFKYLLHNSNNTLIDIFFTIKEQLEEEQDNIDYLNWQNSFLTIQSSIIASNVFANMINKLKNFTTSSIQKIHNTEMELAFSYNTKLLDQSWINHLFYSASKFEMNIAILLDNPFNFFNSTNINPINNIYTTISKQKLYYMNIQGLSKQACQIAYKTNDESFVTLLEKYITKKNCEALEFTQVELLDNQNISNIESDQKNANQLGNSIIRRPKKTS</sequence>
<accession>A0A9N9NA91</accession>
<reference evidence="1" key="1">
    <citation type="submission" date="2021-06" db="EMBL/GenBank/DDBJ databases">
        <authorList>
            <person name="Kallberg Y."/>
            <person name="Tangrot J."/>
            <person name="Rosling A."/>
        </authorList>
    </citation>
    <scope>NUCLEOTIDE SEQUENCE</scope>
    <source>
        <strain evidence="1">UK204</strain>
    </source>
</reference>
<dbReference type="EMBL" id="CAJVPQ010009870">
    <property type="protein sequence ID" value="CAG8718627.1"/>
    <property type="molecule type" value="Genomic_DNA"/>
</dbReference>
<evidence type="ECO:0000313" key="1">
    <source>
        <dbReference type="EMBL" id="CAG8718627.1"/>
    </source>
</evidence>
<name>A0A9N9NA91_9GLOM</name>
<protein>
    <submittedName>
        <fullName evidence="1">3386_t:CDS:1</fullName>
    </submittedName>
</protein>
<comment type="caution">
    <text evidence="1">The sequence shown here is derived from an EMBL/GenBank/DDBJ whole genome shotgun (WGS) entry which is preliminary data.</text>
</comment>
<proteinExistence type="predicted"/>
<organism evidence="1 2">
    <name type="scientific">Funneliformis caledonium</name>
    <dbReference type="NCBI Taxonomy" id="1117310"/>
    <lineage>
        <taxon>Eukaryota</taxon>
        <taxon>Fungi</taxon>
        <taxon>Fungi incertae sedis</taxon>
        <taxon>Mucoromycota</taxon>
        <taxon>Glomeromycotina</taxon>
        <taxon>Glomeromycetes</taxon>
        <taxon>Glomerales</taxon>
        <taxon>Glomeraceae</taxon>
        <taxon>Funneliformis</taxon>
    </lineage>
</organism>
<dbReference type="OrthoDB" id="2420948at2759"/>
<keyword evidence="2" id="KW-1185">Reference proteome</keyword>
<evidence type="ECO:0000313" key="2">
    <source>
        <dbReference type="Proteomes" id="UP000789570"/>
    </source>
</evidence>
<dbReference type="AlphaFoldDB" id="A0A9N9NA91"/>
<gene>
    <name evidence="1" type="ORF">FCALED_LOCUS14282</name>
</gene>